<feature type="transmembrane region" description="Helical" evidence="1">
    <location>
        <begin position="128"/>
        <end position="152"/>
    </location>
</feature>
<reference evidence="4" key="1">
    <citation type="submission" date="2017-02" db="EMBL/GenBank/DDBJ databases">
        <authorList>
            <person name="Varghese N."/>
            <person name="Submissions S."/>
        </authorList>
    </citation>
    <scope>NUCLEOTIDE SEQUENCE [LARGE SCALE GENOMIC DNA]</scope>
    <source>
        <strain evidence="4">DSM 23966</strain>
    </source>
</reference>
<feature type="transmembrane region" description="Helical" evidence="1">
    <location>
        <begin position="96"/>
        <end position="122"/>
    </location>
</feature>
<proteinExistence type="predicted"/>
<dbReference type="AlphaFoldDB" id="A0A1T4Y9N5"/>
<evidence type="ECO:0000259" key="2">
    <source>
        <dbReference type="Pfam" id="PF07331"/>
    </source>
</evidence>
<keyword evidence="1" id="KW-0472">Membrane</keyword>
<name>A0A1T4Y9N5_9BACL</name>
<feature type="domain" description="DUF1468" evidence="2">
    <location>
        <begin position="9"/>
        <end position="155"/>
    </location>
</feature>
<feature type="transmembrane region" description="Helical" evidence="1">
    <location>
        <begin position="7"/>
        <end position="25"/>
    </location>
</feature>
<accession>A0A1T4Y9N5</accession>
<gene>
    <name evidence="3" type="ORF">SAMN04244570_1981</name>
</gene>
<organism evidence="3 4">
    <name type="scientific">Sporosarcina newyorkensis</name>
    <dbReference type="NCBI Taxonomy" id="759851"/>
    <lineage>
        <taxon>Bacteria</taxon>
        <taxon>Bacillati</taxon>
        <taxon>Bacillota</taxon>
        <taxon>Bacilli</taxon>
        <taxon>Bacillales</taxon>
        <taxon>Caryophanaceae</taxon>
        <taxon>Sporosarcina</taxon>
    </lineage>
</organism>
<protein>
    <submittedName>
        <fullName evidence="3">Tripartite tricarboxylate transporter TctB family protein</fullName>
    </submittedName>
</protein>
<keyword evidence="1" id="KW-1133">Transmembrane helix</keyword>
<dbReference type="Pfam" id="PF07331">
    <property type="entry name" value="TctB"/>
    <property type="match status" value="1"/>
</dbReference>
<keyword evidence="1" id="KW-0812">Transmembrane</keyword>
<sequence length="169" mass="19242">MTANKSLAYITILFSAFFLFFSLRLPFGNLNNIGPGGWPSVILGLLLIMGVILLAKSIYLERHEKKVIANQNNEEEQIIEVADNTSKKHLVLAFMLLIYIMGIKYIGFLLATPLFIGILAFTLGMKNWIRLLLTSIIGTAFFIYLFAVLLRIPFPRGIGFFREWSLLFY</sequence>
<feature type="transmembrane region" description="Helical" evidence="1">
    <location>
        <begin position="37"/>
        <end position="55"/>
    </location>
</feature>
<evidence type="ECO:0000313" key="4">
    <source>
        <dbReference type="Proteomes" id="UP000190042"/>
    </source>
</evidence>
<keyword evidence="4" id="KW-1185">Reference proteome</keyword>
<dbReference type="RefSeq" id="WP_078817503.1">
    <property type="nucleotide sequence ID" value="NZ_FUYJ01000003.1"/>
</dbReference>
<evidence type="ECO:0000313" key="3">
    <source>
        <dbReference type="EMBL" id="SKA97985.1"/>
    </source>
</evidence>
<dbReference type="Proteomes" id="UP000190042">
    <property type="component" value="Unassembled WGS sequence"/>
</dbReference>
<dbReference type="EMBL" id="FUYJ01000003">
    <property type="protein sequence ID" value="SKA97985.1"/>
    <property type="molecule type" value="Genomic_DNA"/>
</dbReference>
<evidence type="ECO:0000256" key="1">
    <source>
        <dbReference type="SAM" id="Phobius"/>
    </source>
</evidence>
<dbReference type="InterPro" id="IPR009936">
    <property type="entry name" value="DUF1468"/>
</dbReference>